<gene>
    <name evidence="1" type="ORF">AVEN_123305_1</name>
</gene>
<protein>
    <submittedName>
        <fullName evidence="1">Uncharacterized protein</fullName>
    </submittedName>
</protein>
<reference evidence="1 2" key="1">
    <citation type="journal article" date="2019" name="Sci. Rep.">
        <title>Orb-weaving spider Araneus ventricosus genome elucidates the spidroin gene catalogue.</title>
        <authorList>
            <person name="Kono N."/>
            <person name="Nakamura H."/>
            <person name="Ohtoshi R."/>
            <person name="Moran D.A.P."/>
            <person name="Shinohara A."/>
            <person name="Yoshida Y."/>
            <person name="Fujiwara M."/>
            <person name="Mori M."/>
            <person name="Tomita M."/>
            <person name="Arakawa K."/>
        </authorList>
    </citation>
    <scope>NUCLEOTIDE SEQUENCE [LARGE SCALE GENOMIC DNA]</scope>
</reference>
<sequence>MLDRAPWSGRCSSVVMAPPGRQISRQRQLDVVHEPTHPQEIESKQRIRLESLPRKAKTREDMLWGRTRYSALCADRKNFVTVAKGATPQVTANKKPAKVSRHRSQVRLLPFGCSLKRSCITTLNHELYT</sequence>
<organism evidence="1 2">
    <name type="scientific">Araneus ventricosus</name>
    <name type="common">Orbweaver spider</name>
    <name type="synonym">Epeira ventricosa</name>
    <dbReference type="NCBI Taxonomy" id="182803"/>
    <lineage>
        <taxon>Eukaryota</taxon>
        <taxon>Metazoa</taxon>
        <taxon>Ecdysozoa</taxon>
        <taxon>Arthropoda</taxon>
        <taxon>Chelicerata</taxon>
        <taxon>Arachnida</taxon>
        <taxon>Araneae</taxon>
        <taxon>Araneomorphae</taxon>
        <taxon>Entelegynae</taxon>
        <taxon>Araneoidea</taxon>
        <taxon>Araneidae</taxon>
        <taxon>Araneus</taxon>
    </lineage>
</organism>
<name>A0A4Y2IHZ6_ARAVE</name>
<accession>A0A4Y2IHZ6</accession>
<dbReference type="EMBL" id="BGPR01106608">
    <property type="protein sequence ID" value="GBM76899.1"/>
    <property type="molecule type" value="Genomic_DNA"/>
</dbReference>
<evidence type="ECO:0000313" key="2">
    <source>
        <dbReference type="Proteomes" id="UP000499080"/>
    </source>
</evidence>
<proteinExistence type="predicted"/>
<evidence type="ECO:0000313" key="1">
    <source>
        <dbReference type="EMBL" id="GBM76899.1"/>
    </source>
</evidence>
<dbReference type="AlphaFoldDB" id="A0A4Y2IHZ6"/>
<comment type="caution">
    <text evidence="1">The sequence shown here is derived from an EMBL/GenBank/DDBJ whole genome shotgun (WGS) entry which is preliminary data.</text>
</comment>
<keyword evidence="2" id="KW-1185">Reference proteome</keyword>
<dbReference type="Proteomes" id="UP000499080">
    <property type="component" value="Unassembled WGS sequence"/>
</dbReference>